<feature type="signal peptide" evidence="1">
    <location>
        <begin position="1"/>
        <end position="23"/>
    </location>
</feature>
<evidence type="ECO:0008006" key="4">
    <source>
        <dbReference type="Google" id="ProtNLM"/>
    </source>
</evidence>
<evidence type="ECO:0000313" key="3">
    <source>
        <dbReference type="Proteomes" id="UP000678679"/>
    </source>
</evidence>
<organism evidence="2 3">
    <name type="scientific">Flammeovirga yaeyamensis</name>
    <dbReference type="NCBI Taxonomy" id="367791"/>
    <lineage>
        <taxon>Bacteria</taxon>
        <taxon>Pseudomonadati</taxon>
        <taxon>Bacteroidota</taxon>
        <taxon>Cytophagia</taxon>
        <taxon>Cytophagales</taxon>
        <taxon>Flammeovirgaceae</taxon>
        <taxon>Flammeovirga</taxon>
    </lineage>
</organism>
<dbReference type="RefSeq" id="WP_169663112.1">
    <property type="nucleotide sequence ID" value="NZ_CP076132.1"/>
</dbReference>
<feature type="chain" id="PRO_5043455106" description="Lipoprotein" evidence="1">
    <location>
        <begin position="24"/>
        <end position="80"/>
    </location>
</feature>
<evidence type="ECO:0000256" key="1">
    <source>
        <dbReference type="SAM" id="SignalP"/>
    </source>
</evidence>
<name>A0AAX1N3J2_9BACT</name>
<dbReference type="KEGG" id="fya:KMW28_12575"/>
<keyword evidence="1" id="KW-0732">Signal</keyword>
<gene>
    <name evidence="2" type="ORF">KMW28_12575</name>
</gene>
<reference evidence="2 3" key="1">
    <citation type="submission" date="2021-05" db="EMBL/GenBank/DDBJ databases">
        <title>Comparative genomic studies on the polysaccharide-degrading batcterial strains of the Flammeovirga genus.</title>
        <authorList>
            <person name="Zewei F."/>
            <person name="Zheng Z."/>
            <person name="Yu L."/>
            <person name="Ruyue G."/>
            <person name="Yanhong M."/>
            <person name="Yuanyuan C."/>
            <person name="Jingyan G."/>
            <person name="Wenjun H."/>
        </authorList>
    </citation>
    <scope>NUCLEOTIDE SEQUENCE [LARGE SCALE GENOMIC DNA]</scope>
    <source>
        <strain evidence="2 3">NBRC:100898</strain>
    </source>
</reference>
<sequence>MKKILKVLSISAALFLMSCGANSTAEQGCCDKEKAETCAKCDKCSSGDKSNCKMDEDTTMHKCCKEKIANGEKACCSKAS</sequence>
<protein>
    <recommendedName>
        <fullName evidence="4">Lipoprotein</fullName>
    </recommendedName>
</protein>
<dbReference type="Proteomes" id="UP000678679">
    <property type="component" value="Chromosome 1"/>
</dbReference>
<evidence type="ECO:0000313" key="2">
    <source>
        <dbReference type="EMBL" id="QWG00488.1"/>
    </source>
</evidence>
<dbReference type="AlphaFoldDB" id="A0AAX1N3J2"/>
<accession>A0AAX1N3J2</accession>
<dbReference type="PROSITE" id="PS51257">
    <property type="entry name" value="PROKAR_LIPOPROTEIN"/>
    <property type="match status" value="1"/>
</dbReference>
<keyword evidence="3" id="KW-1185">Reference proteome</keyword>
<proteinExistence type="predicted"/>
<dbReference type="EMBL" id="CP076132">
    <property type="protein sequence ID" value="QWG00488.1"/>
    <property type="molecule type" value="Genomic_DNA"/>
</dbReference>